<feature type="domain" description="THAP-type" evidence="9">
    <location>
        <begin position="1"/>
        <end position="78"/>
    </location>
</feature>
<keyword evidence="7" id="KW-0175">Coiled coil</keyword>
<keyword evidence="4" id="KW-0862">Zinc</keyword>
<keyword evidence="3 6" id="KW-0863">Zinc-finger</keyword>
<dbReference type="PANTHER" id="PTHR23080">
    <property type="entry name" value="THAP DOMAIN PROTEIN"/>
    <property type="match status" value="1"/>
</dbReference>
<dbReference type="SMART" id="SM00980">
    <property type="entry name" value="THAP"/>
    <property type="match status" value="1"/>
</dbReference>
<dbReference type="Proteomes" id="UP000694844">
    <property type="component" value="Chromosome 9"/>
</dbReference>
<dbReference type="OrthoDB" id="6098990at2759"/>
<evidence type="ECO:0000259" key="9">
    <source>
        <dbReference type="PROSITE" id="PS50950"/>
    </source>
</evidence>
<organism evidence="10 11">
    <name type="scientific">Crassostrea virginica</name>
    <name type="common">Eastern oyster</name>
    <dbReference type="NCBI Taxonomy" id="6565"/>
    <lineage>
        <taxon>Eukaryota</taxon>
        <taxon>Metazoa</taxon>
        <taxon>Spiralia</taxon>
        <taxon>Lophotrochozoa</taxon>
        <taxon>Mollusca</taxon>
        <taxon>Bivalvia</taxon>
        <taxon>Autobranchia</taxon>
        <taxon>Pteriomorphia</taxon>
        <taxon>Ostreida</taxon>
        <taxon>Ostreoidea</taxon>
        <taxon>Ostreidae</taxon>
        <taxon>Crassostrea</taxon>
    </lineage>
</organism>
<dbReference type="GO" id="GO:0003677">
    <property type="term" value="F:DNA binding"/>
    <property type="evidence" value="ECO:0007669"/>
    <property type="project" value="UniProtKB-UniRule"/>
</dbReference>
<accession>A0A8B8BL75</accession>
<evidence type="ECO:0000256" key="2">
    <source>
        <dbReference type="ARBA" id="ARBA00022723"/>
    </source>
</evidence>
<dbReference type="AlphaFoldDB" id="A0A8B8BL75"/>
<dbReference type="Pfam" id="PF05485">
    <property type="entry name" value="THAP"/>
    <property type="match status" value="1"/>
</dbReference>
<dbReference type="InterPro" id="IPR006612">
    <property type="entry name" value="THAP_Znf"/>
</dbReference>
<dbReference type="GeneID" id="111111399"/>
<dbReference type="PROSITE" id="PS50950">
    <property type="entry name" value="ZF_THAP"/>
    <property type="match status" value="1"/>
</dbReference>
<evidence type="ECO:0000256" key="5">
    <source>
        <dbReference type="ARBA" id="ARBA00023125"/>
    </source>
</evidence>
<evidence type="ECO:0000256" key="6">
    <source>
        <dbReference type="PROSITE-ProRule" id="PRU00309"/>
    </source>
</evidence>
<evidence type="ECO:0000256" key="7">
    <source>
        <dbReference type="SAM" id="Coils"/>
    </source>
</evidence>
<keyword evidence="2" id="KW-0479">Metal-binding</keyword>
<reference evidence="11 12" key="1">
    <citation type="submission" date="2025-04" db="UniProtKB">
        <authorList>
            <consortium name="RefSeq"/>
        </authorList>
    </citation>
    <scope>IDENTIFICATION</scope>
    <source>
        <tissue evidence="11 12">Whole sample</tissue>
    </source>
</reference>
<sequence>MPVRHCIAVDCTSDSRKNKDIRFFQLPKVESVLKKWLDLVRREGLNVDQKEDNRHNVVCSKHFVDGCPTFEHPLPTLFSYNNYKQNTPRKTKNSHQGRTTENNCTTNEPTPKKVKLVKCNSEKWYPYVSGEIEISDSCTDENNNGRVAGVGSEFEMVQDHNYTCHNPSLKYCKEEELVDRIIVLETECKELHSENKKLREENEKLLARKVNLRDELLKKVLQSDESIKHFLGLPSVCFFTFFLQFLTPFYSKVSFWKGAGRSGSKNWQEKEQQKPGKKRKFTMLEEFVLVMMKLRLGLDNFTLSVLFGTSVGHVSGLFNTWINFLAQILESVIKWPSSAKVKKHMPLSFKLKYPNTTSIIDCTEIFIQKPKNCSAQASTWSNYKSHNTLKALVAIQPNGAFTFVSKLWSGNISDRKITIDSKYIDNICPGDEVMADRGFQIRDLLTLKGAYLNMPPFTHQRKNGIGRMLTSKQIIETRKIASLRIHVERAIRRLKSFRMLGGILPLNMKNLSSAMLRVAAAFCNFMPPLAKKFK</sequence>
<evidence type="ECO:0000256" key="3">
    <source>
        <dbReference type="ARBA" id="ARBA00022771"/>
    </source>
</evidence>
<dbReference type="SUPFAM" id="SSF57716">
    <property type="entry name" value="Glucocorticoid receptor-like (DNA-binding domain)"/>
    <property type="match status" value="1"/>
</dbReference>
<evidence type="ECO:0000313" key="11">
    <source>
        <dbReference type="RefSeq" id="XP_022304087.1"/>
    </source>
</evidence>
<dbReference type="KEGG" id="cvn:111111399"/>
<feature type="coiled-coil region" evidence="7">
    <location>
        <begin position="181"/>
        <end position="215"/>
    </location>
</feature>
<proteinExistence type="predicted"/>
<dbReference type="Pfam" id="PF13359">
    <property type="entry name" value="DDE_Tnp_4"/>
    <property type="match status" value="1"/>
</dbReference>
<evidence type="ECO:0000313" key="10">
    <source>
        <dbReference type="Proteomes" id="UP000694844"/>
    </source>
</evidence>
<keyword evidence="5 6" id="KW-0238">DNA-binding</keyword>
<dbReference type="GO" id="GO:0008270">
    <property type="term" value="F:zinc ion binding"/>
    <property type="evidence" value="ECO:0007669"/>
    <property type="project" value="UniProtKB-KW"/>
</dbReference>
<dbReference type="RefSeq" id="XP_022304087.1">
    <property type="nucleotide sequence ID" value="XM_022448379.1"/>
</dbReference>
<evidence type="ECO:0000256" key="1">
    <source>
        <dbReference type="ARBA" id="ARBA00001968"/>
    </source>
</evidence>
<evidence type="ECO:0000256" key="4">
    <source>
        <dbReference type="ARBA" id="ARBA00022833"/>
    </source>
</evidence>
<keyword evidence="10" id="KW-1185">Reference proteome</keyword>
<dbReference type="RefSeq" id="XP_022304090.1">
    <property type="nucleotide sequence ID" value="XM_022448382.1"/>
</dbReference>
<dbReference type="InterPro" id="IPR027805">
    <property type="entry name" value="Transposase_HTH_dom"/>
</dbReference>
<name>A0A8B8BL75_CRAVI</name>
<protein>
    <submittedName>
        <fullName evidence="11">Uncharacterized protein LOC111111399 isoform X1</fullName>
    </submittedName>
    <submittedName>
        <fullName evidence="12">Uncharacterized protein LOC111111400 isoform X1</fullName>
    </submittedName>
</protein>
<dbReference type="InterPro" id="IPR027806">
    <property type="entry name" value="HARBI1_dom"/>
</dbReference>
<dbReference type="Pfam" id="PF13613">
    <property type="entry name" value="HTH_Tnp_4"/>
    <property type="match status" value="1"/>
</dbReference>
<gene>
    <name evidence="11" type="primary">LOC111111399</name>
    <name evidence="12" type="synonym">LOC111111400</name>
</gene>
<evidence type="ECO:0000256" key="8">
    <source>
        <dbReference type="SAM" id="MobiDB-lite"/>
    </source>
</evidence>
<feature type="region of interest" description="Disordered" evidence="8">
    <location>
        <begin position="82"/>
        <end position="107"/>
    </location>
</feature>
<dbReference type="KEGG" id="cvn:111111400"/>
<dbReference type="SMART" id="SM00692">
    <property type="entry name" value="DM3"/>
    <property type="match status" value="1"/>
</dbReference>
<comment type="cofactor">
    <cofactor evidence="1">
        <name>a divalent metal cation</name>
        <dbReference type="ChEBI" id="CHEBI:60240"/>
    </cofactor>
</comment>
<evidence type="ECO:0000313" key="12">
    <source>
        <dbReference type="RefSeq" id="XP_022304090.1"/>
    </source>
</evidence>